<name>A0A1R2AUH0_9CILI</name>
<dbReference type="Pfam" id="PF03492">
    <property type="entry name" value="Methyltransf_7"/>
    <property type="match status" value="1"/>
</dbReference>
<dbReference type="GO" id="GO:0046872">
    <property type="term" value="F:metal ion binding"/>
    <property type="evidence" value="ECO:0007669"/>
    <property type="project" value="UniProtKB-KW"/>
</dbReference>
<gene>
    <name evidence="3" type="ORF">SteCoe_34607</name>
</gene>
<protein>
    <submittedName>
        <fullName evidence="3">Uncharacterized protein</fullName>
    </submittedName>
</protein>
<dbReference type="InterPro" id="IPR005299">
    <property type="entry name" value="MeTrfase_7"/>
</dbReference>
<dbReference type="Gene3D" id="3.40.50.150">
    <property type="entry name" value="Vaccinia Virus protein VP39"/>
    <property type="match status" value="1"/>
</dbReference>
<dbReference type="InterPro" id="IPR042086">
    <property type="entry name" value="MeTrfase_capping"/>
</dbReference>
<evidence type="ECO:0000256" key="2">
    <source>
        <dbReference type="ARBA" id="ARBA00022842"/>
    </source>
</evidence>
<reference evidence="3 4" key="1">
    <citation type="submission" date="2016-11" db="EMBL/GenBank/DDBJ databases">
        <title>The macronuclear genome of Stentor coeruleus: a giant cell with tiny introns.</title>
        <authorList>
            <person name="Slabodnick M."/>
            <person name="Ruby J.G."/>
            <person name="Reiff S.B."/>
            <person name="Swart E.C."/>
            <person name="Gosai S."/>
            <person name="Prabakaran S."/>
            <person name="Witkowska E."/>
            <person name="Larue G.E."/>
            <person name="Fisher S."/>
            <person name="Freeman R.M."/>
            <person name="Gunawardena J."/>
            <person name="Chu W."/>
            <person name="Stover N.A."/>
            <person name="Gregory B.D."/>
            <person name="Nowacki M."/>
            <person name="Derisi J."/>
            <person name="Roy S.W."/>
            <person name="Marshall W.F."/>
            <person name="Sood P."/>
        </authorList>
    </citation>
    <scope>NUCLEOTIDE SEQUENCE [LARGE SCALE GENOMIC DNA]</scope>
    <source>
        <strain evidence="3">WM001</strain>
    </source>
</reference>
<dbReference type="GO" id="GO:0008168">
    <property type="term" value="F:methyltransferase activity"/>
    <property type="evidence" value="ECO:0007669"/>
    <property type="project" value="InterPro"/>
</dbReference>
<proteinExistence type="predicted"/>
<dbReference type="OrthoDB" id="1523883at2759"/>
<dbReference type="InterPro" id="IPR029063">
    <property type="entry name" value="SAM-dependent_MTases_sf"/>
</dbReference>
<keyword evidence="1" id="KW-0479">Metal-binding</keyword>
<keyword evidence="4" id="KW-1185">Reference proteome</keyword>
<comment type="caution">
    <text evidence="3">The sequence shown here is derived from an EMBL/GenBank/DDBJ whole genome shotgun (WGS) entry which is preliminary data.</text>
</comment>
<accession>A0A1R2AUH0</accession>
<dbReference type="SUPFAM" id="SSF53335">
    <property type="entry name" value="S-adenosyl-L-methionine-dependent methyltransferases"/>
    <property type="match status" value="1"/>
</dbReference>
<dbReference type="Proteomes" id="UP000187209">
    <property type="component" value="Unassembled WGS sequence"/>
</dbReference>
<keyword evidence="2" id="KW-0460">Magnesium</keyword>
<dbReference type="PANTHER" id="PTHR31009">
    <property type="entry name" value="S-ADENOSYL-L-METHIONINE:CARBOXYL METHYLTRANSFERASE FAMILY PROTEIN"/>
    <property type="match status" value="1"/>
</dbReference>
<evidence type="ECO:0000313" key="4">
    <source>
        <dbReference type="Proteomes" id="UP000187209"/>
    </source>
</evidence>
<dbReference type="Gene3D" id="1.10.1200.270">
    <property type="entry name" value="Methyltransferase, alpha-helical capping domain"/>
    <property type="match status" value="1"/>
</dbReference>
<dbReference type="AlphaFoldDB" id="A0A1R2AUH0"/>
<organism evidence="3 4">
    <name type="scientific">Stentor coeruleus</name>
    <dbReference type="NCBI Taxonomy" id="5963"/>
    <lineage>
        <taxon>Eukaryota</taxon>
        <taxon>Sar</taxon>
        <taxon>Alveolata</taxon>
        <taxon>Ciliophora</taxon>
        <taxon>Postciliodesmatophora</taxon>
        <taxon>Heterotrichea</taxon>
        <taxon>Heterotrichida</taxon>
        <taxon>Stentoridae</taxon>
        <taxon>Stentor</taxon>
    </lineage>
</organism>
<sequence length="328" mass="38540">MHHSKHWLSFFALEGLDEINECLNSLSSHNIIRISDIHLEHGRFSLLLLSRALNTYRKSYDTPIEVYRLDFPAHNYQEMIKISNEEPESYTKLANCFTYYTSGSYMNRLHPDNSISLHITSHLLTAVNVREPAPDTFYPSVSMDERIRNSRKIQAVEDLTKFLQVRYEELINDGRIYVDMIGSLPDENNFRVFLDKALFKAIELKILPEEFKTFGFRTHYWETEDLMKVVDNMRGKLELVSHKEVLVSMPQYLQYQQDNDIQAYAESFVQFWKKALEFSLKFHFKGFFTDLQLLEIISNLCNLILEEFKAAPPSTRANSHYLVLKKIA</sequence>
<evidence type="ECO:0000313" key="3">
    <source>
        <dbReference type="EMBL" id="OMJ68050.1"/>
    </source>
</evidence>
<dbReference type="EMBL" id="MPUH01001393">
    <property type="protein sequence ID" value="OMJ68050.1"/>
    <property type="molecule type" value="Genomic_DNA"/>
</dbReference>
<evidence type="ECO:0000256" key="1">
    <source>
        <dbReference type="ARBA" id="ARBA00022723"/>
    </source>
</evidence>